<dbReference type="InterPro" id="IPR011049">
    <property type="entry name" value="Serralysin-like_metalloprot_C"/>
</dbReference>
<dbReference type="PANTHER" id="PTHR38340">
    <property type="entry name" value="S-LAYER PROTEIN"/>
    <property type="match status" value="1"/>
</dbReference>
<dbReference type="SUPFAM" id="SSF49313">
    <property type="entry name" value="Cadherin-like"/>
    <property type="match status" value="7"/>
</dbReference>
<feature type="domain" description="Dystroglycan-type cadherin-like" evidence="10">
    <location>
        <begin position="1976"/>
        <end position="2077"/>
    </location>
</feature>
<feature type="domain" description="Dystroglycan-type cadherin-like" evidence="10">
    <location>
        <begin position="1225"/>
        <end position="1318"/>
    </location>
</feature>
<dbReference type="Pfam" id="PF00353">
    <property type="entry name" value="HemolysinCabind"/>
    <property type="match status" value="17"/>
</dbReference>
<feature type="region of interest" description="Disordered" evidence="9">
    <location>
        <begin position="2205"/>
        <end position="2225"/>
    </location>
</feature>
<evidence type="ECO:0000313" key="12">
    <source>
        <dbReference type="Proteomes" id="UP000610594"/>
    </source>
</evidence>
<evidence type="ECO:0000259" key="10">
    <source>
        <dbReference type="SMART" id="SM00736"/>
    </source>
</evidence>
<feature type="domain" description="Dystroglycan-type cadherin-like" evidence="10">
    <location>
        <begin position="2078"/>
        <end position="2179"/>
    </location>
</feature>
<evidence type="ECO:0000313" key="11">
    <source>
        <dbReference type="EMBL" id="NHZ66279.1"/>
    </source>
</evidence>
<proteinExistence type="predicted"/>
<keyword evidence="3" id="KW-0964">Secreted</keyword>
<dbReference type="PRINTS" id="PR00313">
    <property type="entry name" value="CABNDNGRPT"/>
</dbReference>
<keyword evidence="7" id="KW-0843">Virulence</keyword>
<gene>
    <name evidence="11" type="ORF">F1735_28980</name>
</gene>
<name>A0ABX0N7Y8_9BURK</name>
<evidence type="ECO:0000256" key="5">
    <source>
        <dbReference type="ARBA" id="ARBA00022737"/>
    </source>
</evidence>
<dbReference type="InterPro" id="IPR018511">
    <property type="entry name" value="Hemolysin-typ_Ca-bd_CS"/>
</dbReference>
<evidence type="ECO:0000256" key="9">
    <source>
        <dbReference type="SAM" id="MobiDB-lite"/>
    </source>
</evidence>
<feature type="region of interest" description="Disordered" evidence="9">
    <location>
        <begin position="1000"/>
        <end position="1041"/>
    </location>
</feature>
<dbReference type="InterPro" id="IPR050557">
    <property type="entry name" value="RTX_toxin/Mannuronan_C5-epim"/>
</dbReference>
<dbReference type="Gene3D" id="2.150.10.10">
    <property type="entry name" value="Serralysin-like metalloprotease, C-terminal"/>
    <property type="match status" value="13"/>
</dbReference>
<keyword evidence="12" id="KW-1185">Reference proteome</keyword>
<dbReference type="InterPro" id="IPR013783">
    <property type="entry name" value="Ig-like_fold"/>
</dbReference>
<dbReference type="PANTHER" id="PTHR38340:SF1">
    <property type="entry name" value="S-LAYER PROTEIN"/>
    <property type="match status" value="1"/>
</dbReference>
<reference evidence="11 12" key="1">
    <citation type="submission" date="2019-10" db="EMBL/GenBank/DDBJ databases">
        <title>Taxonomy of Antarctic Massilia spp.: description of Massilia rubra sp. nov., Massilia aquatica sp. nov., Massilia mucilaginosa sp. nov., Massilia frigida sp. nov. isolated from streams, lakes and regoliths.</title>
        <authorList>
            <person name="Holochova P."/>
            <person name="Sedlacek I."/>
            <person name="Kralova S."/>
            <person name="Maslanova I."/>
            <person name="Busse H.-J."/>
            <person name="Stankova E."/>
            <person name="Vrbovska V."/>
            <person name="Kovarovic V."/>
            <person name="Bartak M."/>
            <person name="Svec P."/>
            <person name="Pantucek R."/>
        </authorList>
    </citation>
    <scope>NUCLEOTIDE SEQUENCE [LARGE SCALE GENOMIC DNA]</scope>
    <source>
        <strain evidence="11 12">CCM 8694</strain>
    </source>
</reference>
<dbReference type="InterPro" id="IPR015919">
    <property type="entry name" value="Cadherin-like_sf"/>
</dbReference>
<feature type="region of interest" description="Disordered" evidence="9">
    <location>
        <begin position="759"/>
        <end position="784"/>
    </location>
</feature>
<feature type="domain" description="Dystroglycan-type cadherin-like" evidence="10">
    <location>
        <begin position="2415"/>
        <end position="2516"/>
    </location>
</feature>
<keyword evidence="5" id="KW-0677">Repeat</keyword>
<keyword evidence="4" id="KW-0800">Toxin</keyword>
<comment type="subcellular location">
    <subcellularLocation>
        <location evidence="1">Membrane</location>
    </subcellularLocation>
    <subcellularLocation>
        <location evidence="2">Secreted</location>
    </subcellularLocation>
</comment>
<evidence type="ECO:0000256" key="2">
    <source>
        <dbReference type="ARBA" id="ARBA00004613"/>
    </source>
</evidence>
<organism evidence="11 12">
    <name type="scientific">Massilia genomosp. 1</name>
    <dbReference type="NCBI Taxonomy" id="2609280"/>
    <lineage>
        <taxon>Bacteria</taxon>
        <taxon>Pseudomonadati</taxon>
        <taxon>Pseudomonadota</taxon>
        <taxon>Betaproteobacteria</taxon>
        <taxon>Burkholderiales</taxon>
        <taxon>Oxalobacteraceae</taxon>
        <taxon>Telluria group</taxon>
        <taxon>Massilia</taxon>
    </lineage>
</organism>
<evidence type="ECO:0000256" key="4">
    <source>
        <dbReference type="ARBA" id="ARBA00022656"/>
    </source>
</evidence>
<dbReference type="InterPro" id="IPR003995">
    <property type="entry name" value="RTX_toxin_determinant-A"/>
</dbReference>
<sequence>MARFDKTFSIEDLNALLKTSSNRAESSLENVLDALRKILINEKSVPTSIGDEKDNAPSRQMYHGNILLLKGALDSDLSTAPLSQLEGKLSITVPTSSVPARSDELHYLPYLLSLKYLLPIQVTPDNLDTLAIIAAKHAELKEKIASDQADFEQSERLGALNFSDLYLSSRSLMLKMMIERNKKDETGIAPYPNLMFYDTVTNTTLRSGSSDSGDAGRRQILFGGEYGNLLQGGDKYDEIYGDDGDDTLGGGGGNDYIEGGVGDDKLDGGTGSDWLRGGKGVDTYSFGAAFGNDTIVDSDGLGKIEIAGSVITDGKGVGKRNQWVAQLASGEYVGMAVYDASSSVTGKRMIMTKGLDSNNAVTIDNFDLAKALSSEGYLGIKLESQSKVALKIGPGRNVYNEPGFVESSLEAQLATISEGGAATFTMSLSAAAGAHETVTLALSGVSGKLMVMVDGTLVAAEGAVIALSEGQTEVVFALVQRGDFDGDLPGTLKASHNRPDGISSTNTIALSLKDTGKSTFTMIGDQHAPGGSSSSDPYNWSAVTFLADGTLVGGVAEANFSDALVGGTVKNKIFGLGGNDLLDGGEGDDTIDGGDGDDMIAGGKGNDHILGGKGNDFISSASPSYGQRRRFPEETWKPPAGMTAAAVGAVWGVYYDSADNSNTWDGMDLAYYSDNDFVDGGEGNDRIIGSHGDDQLLGGAGNDVLWGLSGNDDIEGGDDDDVLEGDGHVTKTRLINYQAPEHHGADFLDGGAGNDRLTGQGSNDVLYGGSGNDTLQGDTGGGLTSDKDYIPFQYQGNDYLDGEEGDDFLYGEGKDDTLYGGAGKDKLWGDMSASTLSPGDDALFWGRDVLDGEDGDDTLVGGGKDDQLYGGAGNDKLWGDENTKSFNHDFSGADFLDGGDGDDQLVGGGGGDRLLGGAGNDRLIGDDDEFIPAAFQGNDYLDGGAGNDILAAGLGDDTLFGGAGNDTLNGGGGADYMVGGAGNDVYVIDSEGDIIVEEARKKSGAGTGARGATPPAPGAGSAAGAVNAEGEASADEPGTNDVEASISYTLGAHLDAIRLTGSNSIDATGNSANNGLFGNGAANVLTGAAGDDYLVGGAGNDVYAFDRGDGMDTIDNTDVLSDSADPARKPAIDILRLGANIAERDIIAYRDEDILSLRIRGSSEQINFLDYFAANKVDGTVTFDRKLDRVEFASGVVWDQAMIQSVVDRRANNRGPVGNYASLPTIKSRAGQEFSYALPADLMSDPDAWDSVRYSVTLGDGSALPAWLSFDADKLVLTGTPTAASAGTLALRIAGTDSFGASIGTTIDMQIAPPNREPVLLDRFYTQQATRGKVFSFKFANGAFTDPDGDALAYSATLVGAAALPAWLSFDPATRTFSGTPTELGRTMVQITATDPYHLSNGTSFVIEVNNLAPARASLHDLGLAMGESLNYALPKDAFVDSDSADKLSYNVALADGGALPGWLSFDPATNVFSGKPAATGVVSIRVTATDANAASTSATFDLRIDNSAAVNGTEGIDTLRAGAGHDTLTGAGGNDALFGGFGNDHLDGGAGDDVLEGGAGADTYYFGNGSGRDAIFDESYAEAGDIDTVQLGAGIVQADIKVTREGDNLRLMLVNTGELLDIRGQFASMPSMTNNQIEQLRFADGTTWDQAAIAANARIATAGADELHGTDGADSIAGGAGADRLYGKSGDDTLKGGRDNDRLYGGVGNDTYLFDLDDGRDFISEEKAGAQPSADVLRFGAGIAPSDVTVTRNGPNLVLTLNNGSDSVTQTNYFMDTADQAARVEQVVFQDGTVWDAVKLAELASIPTAGDDELWGDDTANRLDGGAGFDVIQGAAGDDTLNGGADNDVLHGGEGNDLLDGGAGNDRLRGGRGNDVYLFGKGSGHDSLENDDNASTRKDVVRLGAGITVDDVSVTRWWKTLILTVRSSNDTLYVSNYFDGGAAKIDALEFADGTIWTSAMLEQKVVQHVNNHAKDAAKPLPRLEVMIGKPLDFVVPADTVVDPDPADYIHYTLMLRDRVTPAPSWLLFNPNTNRISGTPGLADVGILELYVLAQDEIGSGVYAPLTIEILSGNRAPTLVAPIQDHNAAQGAVMVLPVAAAFSEPDKDDGLVYSAKLADGAALPGWLHFDTETAVFSGTPSLLDTVDITVTATDNSGASVSDTFGISVNIFGVNVRGGPGADVLHGGTGSDAIFGYAGDDSLNGGDGDDRIDGGLGDDRMSGERGDDTYVVDSAGDTMIELAEQGIDTVKTTLSWTLADQFENLVLDGLDMLTGTGNSLDNELTGNAGNNVLTGAAGKDTLTGGRGSDVYLFNRGDGQDTIDNLDILGSVDVLRFGSGIMPNDIIALDTGYSVVLKIKGTGDQITLKGHHDDTTYDGGFEGDRSIDKIEFANGESWDYAMLEDVIKRAATNHEPVLAAPIPAMRAGAATAFTYTVPLGTITDPDPWDSISYSATLRDGSALPAWLQFDPATRIFSGTAALSDAGASFKLVLWGTDNYGRAQGQVVTMTVTAPNRAPVVAAPIADQTAAPGAALTYAFPATAFSDPDSGDALTYSATLADGGGLPAWLKFTPATRTFSATSTVAGTFGIKLTATDKSGLGVSDIFNLVVATQNLTRTGTAGADVLNGAAGNDTLNGMGGNDTLKGFEGNDTLNGGTGDDVMSGGAGDDAYLVDAAGDTVLENAGEGNDQVQSGVSLVLAANVESLVLTGTAAINGTGNALNNVLTGNGGVNTLTGAAGNDTLDGAGGADILAGGTGADTYRFGRAYGTDTIQENDATANTPDVLQFLAGVSSDQIWLRKVANNLELSVIGTDDKMTVSNWYLGNQYHVERLTTSDGKALLDSQVQNLVNAMAAFAPPAAGQTTLPANYANSLNPAIAANWR</sequence>
<feature type="compositionally biased region" description="Low complexity" evidence="9">
    <location>
        <begin position="1010"/>
        <end position="1031"/>
    </location>
</feature>
<keyword evidence="8" id="KW-0472">Membrane</keyword>
<dbReference type="InterPro" id="IPR010566">
    <property type="entry name" value="Haemolys_ca-bd"/>
</dbReference>
<dbReference type="Proteomes" id="UP000610594">
    <property type="component" value="Unassembled WGS sequence"/>
</dbReference>
<dbReference type="Pfam" id="PF05345">
    <property type="entry name" value="He_PIG"/>
    <property type="match status" value="7"/>
</dbReference>
<comment type="caution">
    <text evidence="11">The sequence shown here is derived from an EMBL/GenBank/DDBJ whole genome shotgun (WGS) entry which is preliminary data.</text>
</comment>
<dbReference type="Pfam" id="PF06594">
    <property type="entry name" value="HCBP_related"/>
    <property type="match status" value="5"/>
</dbReference>
<evidence type="ECO:0000256" key="3">
    <source>
        <dbReference type="ARBA" id="ARBA00022525"/>
    </source>
</evidence>
<accession>A0ABX0N7Y8</accession>
<dbReference type="EMBL" id="WHJF01000124">
    <property type="protein sequence ID" value="NHZ66279.1"/>
    <property type="molecule type" value="Genomic_DNA"/>
</dbReference>
<evidence type="ECO:0000256" key="7">
    <source>
        <dbReference type="ARBA" id="ARBA00023026"/>
    </source>
</evidence>
<protein>
    <recommendedName>
        <fullName evidence="10">Dystroglycan-type cadherin-like domain-containing protein</fullName>
    </recommendedName>
</protein>
<dbReference type="SUPFAM" id="SSF51120">
    <property type="entry name" value="beta-Roll"/>
    <property type="match status" value="14"/>
</dbReference>
<feature type="domain" description="Dystroglycan-type cadherin-like" evidence="10">
    <location>
        <begin position="2517"/>
        <end position="2615"/>
    </location>
</feature>
<dbReference type="PRINTS" id="PR01488">
    <property type="entry name" value="RTXTOXINA"/>
</dbReference>
<evidence type="ECO:0000256" key="6">
    <source>
        <dbReference type="ARBA" id="ARBA00022837"/>
    </source>
</evidence>
<dbReference type="InterPro" id="IPR001343">
    <property type="entry name" value="Hemolysn_Ca-bd"/>
</dbReference>
<feature type="domain" description="Dystroglycan-type cadherin-like" evidence="10">
    <location>
        <begin position="1319"/>
        <end position="1416"/>
    </location>
</feature>
<dbReference type="InterPro" id="IPR006644">
    <property type="entry name" value="Cadg"/>
</dbReference>
<feature type="compositionally biased region" description="Basic and acidic residues" evidence="9">
    <location>
        <begin position="2207"/>
        <end position="2225"/>
    </location>
</feature>
<dbReference type="PROSITE" id="PS00330">
    <property type="entry name" value="HEMOLYSIN_CALCIUM"/>
    <property type="match status" value="20"/>
</dbReference>
<evidence type="ECO:0000256" key="8">
    <source>
        <dbReference type="ARBA" id="ARBA00023136"/>
    </source>
</evidence>
<evidence type="ECO:0000256" key="1">
    <source>
        <dbReference type="ARBA" id="ARBA00004370"/>
    </source>
</evidence>
<feature type="domain" description="Dystroglycan-type cadherin-like" evidence="10">
    <location>
        <begin position="1417"/>
        <end position="1512"/>
    </location>
</feature>
<dbReference type="Gene3D" id="2.60.40.10">
    <property type="entry name" value="Immunoglobulins"/>
    <property type="match status" value="7"/>
</dbReference>
<dbReference type="SMART" id="SM00736">
    <property type="entry name" value="CADG"/>
    <property type="match status" value="7"/>
</dbReference>
<keyword evidence="6" id="KW-0106">Calcium</keyword>